<proteinExistence type="predicted"/>
<dbReference type="Pfam" id="PF11175">
    <property type="entry name" value="DUF2961"/>
    <property type="match status" value="1"/>
</dbReference>
<name>A0A5N0VJM4_9PSEU</name>
<dbReference type="EMBL" id="VMNW02000004">
    <property type="protein sequence ID" value="KAA9165878.1"/>
    <property type="molecule type" value="Genomic_DNA"/>
</dbReference>
<dbReference type="OrthoDB" id="2518538at2"/>
<dbReference type="InterPro" id="IPR021345">
    <property type="entry name" value="DUF2961"/>
</dbReference>
<dbReference type="Gene3D" id="2.60.120.1390">
    <property type="match status" value="1"/>
</dbReference>
<dbReference type="Proteomes" id="UP000319769">
    <property type="component" value="Unassembled WGS sequence"/>
</dbReference>
<keyword evidence="2" id="KW-1185">Reference proteome</keyword>
<dbReference type="AlphaFoldDB" id="A0A5N0VJM4"/>
<protein>
    <submittedName>
        <fullName evidence="1">DUF2961 domain-containing protein</fullName>
    </submittedName>
</protein>
<gene>
    <name evidence="1" type="ORF">FPZ12_004620</name>
</gene>
<evidence type="ECO:0000313" key="2">
    <source>
        <dbReference type="Proteomes" id="UP000319769"/>
    </source>
</evidence>
<reference evidence="1" key="1">
    <citation type="submission" date="2019-09" db="EMBL/GenBank/DDBJ databases">
        <authorList>
            <person name="Teo W.F.A."/>
            <person name="Duangmal K."/>
        </authorList>
    </citation>
    <scope>NUCLEOTIDE SEQUENCE [LARGE SCALE GENOMIC DNA]</scope>
    <source>
        <strain evidence="1">K81G1</strain>
    </source>
</reference>
<sequence length="343" mass="37862">MVQPGERVLLADLAGPGTIRRLWLTFPPGPPEQMRAMYLEVFYDELEEPSVSVPCLDFFGSPHGRPVAFTSAVTAMQQGRGFTSYLPMAFGSRIRVELVNASGRAQPLYYQLDYTLGMQRDAGRLHASFRRQNPTTLREDFVIAAGLRGPGRFLGCVVGVRPIDPGTWYGEGEVKIYLDGDDELPTICGTGLEDYVGSAWGMGPHNAWYAGAPLDVREPGARLGELPDYVGFYRWHVLDPVMFRDELKVTIQQIGADHFLPGQEERLERAEAQGRVAGTGIDRDRGGPLLASGIFERVDDYCATAFTVCAEPQPVPRLDVAGAVADLARLPYEEPDEMEFLFA</sequence>
<evidence type="ECO:0000313" key="1">
    <source>
        <dbReference type="EMBL" id="KAA9165878.1"/>
    </source>
</evidence>
<organism evidence="1 2">
    <name type="scientific">Amycolatopsis acidicola</name>
    <dbReference type="NCBI Taxonomy" id="2596893"/>
    <lineage>
        <taxon>Bacteria</taxon>
        <taxon>Bacillati</taxon>
        <taxon>Actinomycetota</taxon>
        <taxon>Actinomycetes</taxon>
        <taxon>Pseudonocardiales</taxon>
        <taxon>Pseudonocardiaceae</taxon>
        <taxon>Amycolatopsis</taxon>
    </lineage>
</organism>
<accession>A0A5N0VJM4</accession>
<comment type="caution">
    <text evidence="1">The sequence shown here is derived from an EMBL/GenBank/DDBJ whole genome shotgun (WGS) entry which is preliminary data.</text>
</comment>